<sequence length="301" mass="32709">MRILITGVTGQVGHALCRYDWPEDAEIVAASRHDLDLAETESIASYISAGRFDAVINPAAYTAVDRAETDLVAAWRVNALAPAAMAAATWKVGIPLICVSTDYVFDGTKAGAYNEDAPISPSGVYGASKAAGELAVRTGNPRHVILRTSWVFSAHGANFVKTMLRLAEERPRLRVVDDQRGCPTSARDIAAVLAKITLRLIADPQAPTGTYHFSNAEPTTWCDFAKEIFRQTEPFGYPVPDVEAIATTEYPTPARRPANSVLETTKIERDFAVVPRPWREALAEVLSDLAHGVTEESEVTR</sequence>
<accession>A0A4Q2T7D2</accession>
<dbReference type="InterPro" id="IPR029903">
    <property type="entry name" value="RmlD-like-bd"/>
</dbReference>
<keyword evidence="6 8" id="KW-0560">Oxidoreductase</keyword>
<evidence type="ECO:0000313" key="9">
    <source>
        <dbReference type="Proteomes" id="UP000291088"/>
    </source>
</evidence>
<dbReference type="EMBL" id="SDVB01000216">
    <property type="protein sequence ID" value="RYC13951.1"/>
    <property type="molecule type" value="Genomic_DNA"/>
</dbReference>
<dbReference type="PANTHER" id="PTHR10491">
    <property type="entry name" value="DTDP-4-DEHYDRORHAMNOSE REDUCTASE"/>
    <property type="match status" value="1"/>
</dbReference>
<dbReference type="OrthoDB" id="9803892at2"/>
<comment type="pathway">
    <text evidence="1 6">Carbohydrate biosynthesis; dTDP-L-rhamnose biosynthesis.</text>
</comment>
<dbReference type="Gene3D" id="3.40.50.720">
    <property type="entry name" value="NAD(P)-binding Rossmann-like Domain"/>
    <property type="match status" value="1"/>
</dbReference>
<dbReference type="EC" id="1.1.1.133" evidence="3 6"/>
<evidence type="ECO:0000256" key="6">
    <source>
        <dbReference type="RuleBase" id="RU364082"/>
    </source>
</evidence>
<evidence type="ECO:0000256" key="5">
    <source>
        <dbReference type="ARBA" id="ARBA00048200"/>
    </source>
</evidence>
<dbReference type="InterPro" id="IPR036291">
    <property type="entry name" value="NAD(P)-bd_dom_sf"/>
</dbReference>
<dbReference type="Gene3D" id="3.90.25.10">
    <property type="entry name" value="UDP-galactose 4-epimerase, domain 1"/>
    <property type="match status" value="1"/>
</dbReference>
<organism evidence="8 9">
    <name type="scientific">Ciceribacter ferrooxidans</name>
    <dbReference type="NCBI Taxonomy" id="2509717"/>
    <lineage>
        <taxon>Bacteria</taxon>
        <taxon>Pseudomonadati</taxon>
        <taxon>Pseudomonadota</taxon>
        <taxon>Alphaproteobacteria</taxon>
        <taxon>Hyphomicrobiales</taxon>
        <taxon>Rhizobiaceae</taxon>
        <taxon>Ciceribacter</taxon>
    </lineage>
</organism>
<dbReference type="PANTHER" id="PTHR10491:SF4">
    <property type="entry name" value="METHIONINE ADENOSYLTRANSFERASE 2 SUBUNIT BETA"/>
    <property type="match status" value="1"/>
</dbReference>
<evidence type="ECO:0000256" key="3">
    <source>
        <dbReference type="ARBA" id="ARBA00012929"/>
    </source>
</evidence>
<evidence type="ECO:0000256" key="4">
    <source>
        <dbReference type="ARBA" id="ARBA00017099"/>
    </source>
</evidence>
<dbReference type="AlphaFoldDB" id="A0A4Q2T7D2"/>
<protein>
    <recommendedName>
        <fullName evidence="4 6">dTDP-4-dehydrorhamnose reductase</fullName>
        <ecNumber evidence="3 6">1.1.1.133</ecNumber>
    </recommendedName>
</protein>
<dbReference type="GO" id="GO:0019305">
    <property type="term" value="P:dTDP-rhamnose biosynthetic process"/>
    <property type="evidence" value="ECO:0007669"/>
    <property type="project" value="UniProtKB-UniPathway"/>
</dbReference>
<dbReference type="SUPFAM" id="SSF51735">
    <property type="entry name" value="NAD(P)-binding Rossmann-fold domains"/>
    <property type="match status" value="1"/>
</dbReference>
<comment type="catalytic activity">
    <reaction evidence="5 6">
        <text>dTDP-beta-L-rhamnose + NADP(+) = dTDP-4-dehydro-beta-L-rhamnose + NADPH + H(+)</text>
        <dbReference type="Rhea" id="RHEA:21796"/>
        <dbReference type="ChEBI" id="CHEBI:15378"/>
        <dbReference type="ChEBI" id="CHEBI:57510"/>
        <dbReference type="ChEBI" id="CHEBI:57783"/>
        <dbReference type="ChEBI" id="CHEBI:58349"/>
        <dbReference type="ChEBI" id="CHEBI:62830"/>
        <dbReference type="EC" id="1.1.1.133"/>
    </reaction>
</comment>
<feature type="domain" description="RmlD-like substrate binding" evidence="7">
    <location>
        <begin position="1"/>
        <end position="289"/>
    </location>
</feature>
<dbReference type="Pfam" id="PF04321">
    <property type="entry name" value="RmlD_sub_bind"/>
    <property type="match status" value="1"/>
</dbReference>
<dbReference type="UniPathway" id="UPA00124"/>
<dbReference type="GO" id="GO:0008831">
    <property type="term" value="F:dTDP-4-dehydrorhamnose reductase activity"/>
    <property type="evidence" value="ECO:0007669"/>
    <property type="project" value="UniProtKB-EC"/>
</dbReference>
<proteinExistence type="inferred from homology"/>
<evidence type="ECO:0000256" key="1">
    <source>
        <dbReference type="ARBA" id="ARBA00004781"/>
    </source>
</evidence>
<dbReference type="NCBIfam" id="TIGR01214">
    <property type="entry name" value="rmlD"/>
    <property type="match status" value="1"/>
</dbReference>
<keyword evidence="6" id="KW-0521">NADP</keyword>
<comment type="caution">
    <text evidence="8">The sequence shown here is derived from an EMBL/GenBank/DDBJ whole genome shotgun (WGS) entry which is preliminary data.</text>
</comment>
<name>A0A4Q2T7D2_9HYPH</name>
<evidence type="ECO:0000256" key="2">
    <source>
        <dbReference type="ARBA" id="ARBA00010944"/>
    </source>
</evidence>
<keyword evidence="9" id="KW-1185">Reference proteome</keyword>
<comment type="cofactor">
    <cofactor evidence="6">
        <name>Mg(2+)</name>
        <dbReference type="ChEBI" id="CHEBI:18420"/>
    </cofactor>
    <text evidence="6">Binds 1 Mg(2+) ion per monomer.</text>
</comment>
<comment type="similarity">
    <text evidence="2 6">Belongs to the dTDP-4-dehydrorhamnose reductase family.</text>
</comment>
<dbReference type="RefSeq" id="WP_129331973.1">
    <property type="nucleotide sequence ID" value="NZ_SDVB01000216.1"/>
</dbReference>
<reference evidence="8 9" key="1">
    <citation type="submission" date="2019-01" db="EMBL/GenBank/DDBJ databases">
        <authorList>
            <person name="Deng T."/>
        </authorList>
    </citation>
    <scope>NUCLEOTIDE SEQUENCE [LARGE SCALE GENOMIC DNA]</scope>
    <source>
        <strain evidence="8 9">F8825</strain>
    </source>
</reference>
<evidence type="ECO:0000259" key="7">
    <source>
        <dbReference type="Pfam" id="PF04321"/>
    </source>
</evidence>
<gene>
    <name evidence="8" type="primary">rfbD</name>
    <name evidence="8" type="ORF">EUU22_10505</name>
</gene>
<evidence type="ECO:0000313" key="8">
    <source>
        <dbReference type="EMBL" id="RYC13951.1"/>
    </source>
</evidence>
<dbReference type="InterPro" id="IPR005913">
    <property type="entry name" value="dTDP_dehydrorham_reduct"/>
</dbReference>
<comment type="function">
    <text evidence="6">Catalyzes the reduction of dTDP-6-deoxy-L-lyxo-4-hexulose to yield dTDP-L-rhamnose.</text>
</comment>
<dbReference type="CDD" id="cd05254">
    <property type="entry name" value="dTDP_HR_like_SDR_e"/>
    <property type="match status" value="1"/>
</dbReference>
<dbReference type="Proteomes" id="UP000291088">
    <property type="component" value="Unassembled WGS sequence"/>
</dbReference>